<geneLocation type="plasmid" evidence="2">
    <name>unnamed4</name>
</geneLocation>
<keyword evidence="1" id="KW-0812">Transmembrane</keyword>
<evidence type="ECO:0000256" key="1">
    <source>
        <dbReference type="SAM" id="Phobius"/>
    </source>
</evidence>
<evidence type="ECO:0000313" key="3">
    <source>
        <dbReference type="Proteomes" id="UP000236584"/>
    </source>
</evidence>
<keyword evidence="1" id="KW-1133">Transmembrane helix</keyword>
<feature type="transmembrane region" description="Helical" evidence="1">
    <location>
        <begin position="27"/>
        <end position="49"/>
    </location>
</feature>
<dbReference type="Proteomes" id="UP000236584">
    <property type="component" value="Plasmid unnamed4"/>
</dbReference>
<accession>A0A2I8VRU3</accession>
<feature type="transmembrane region" description="Helical" evidence="1">
    <location>
        <begin position="56"/>
        <end position="78"/>
    </location>
</feature>
<protein>
    <recommendedName>
        <fullName evidence="4">EamA domain-containing protein</fullName>
    </recommendedName>
</protein>
<keyword evidence="1" id="KW-0472">Membrane</keyword>
<dbReference type="GeneID" id="35595273"/>
<dbReference type="KEGG" id="srub:C2R22_24235"/>
<dbReference type="EMBL" id="CP026313">
    <property type="protein sequence ID" value="AUV84641.1"/>
    <property type="molecule type" value="Genomic_DNA"/>
</dbReference>
<proteinExistence type="predicted"/>
<evidence type="ECO:0000313" key="2">
    <source>
        <dbReference type="EMBL" id="AUV84641.1"/>
    </source>
</evidence>
<gene>
    <name evidence="2" type="ORF">C2R22_24235</name>
</gene>
<dbReference type="AlphaFoldDB" id="A0A2I8VRU3"/>
<sequence length="101" mass="10533">MLFALLIGTASIFLRRGLEHGSFAVLPGFFLAISSPIFLLLTAVTTGFVNTPVLGIAYAGIGAVIGSIVCRSLYFLGIAHLGPGKPLLINAVSPLFRALFA</sequence>
<dbReference type="RefSeq" id="WP_103428319.1">
    <property type="nucleotide sequence ID" value="NZ_CP026313.1"/>
</dbReference>
<keyword evidence="2" id="KW-0614">Plasmid</keyword>
<evidence type="ECO:0008006" key="4">
    <source>
        <dbReference type="Google" id="ProtNLM"/>
    </source>
</evidence>
<reference evidence="2 3" key="1">
    <citation type="submission" date="2018-01" db="EMBL/GenBank/DDBJ databases">
        <title>Complete genome sequence of Salinigranum rubrum GX10T, an extremely halophilic archaeon isolated from a marine solar saltern.</title>
        <authorList>
            <person name="Han S."/>
        </authorList>
    </citation>
    <scope>NUCLEOTIDE SEQUENCE [LARGE SCALE GENOMIC DNA]</scope>
    <source>
        <strain evidence="2 3">GX10</strain>
        <plasmid evidence="3">Plasmid unnamed4</plasmid>
    </source>
</reference>
<keyword evidence="3" id="KW-1185">Reference proteome</keyword>
<name>A0A2I8VRU3_9EURY</name>
<organism evidence="2 3">
    <name type="scientific">Salinigranum rubrum</name>
    <dbReference type="NCBI Taxonomy" id="755307"/>
    <lineage>
        <taxon>Archaea</taxon>
        <taxon>Methanobacteriati</taxon>
        <taxon>Methanobacteriota</taxon>
        <taxon>Stenosarchaea group</taxon>
        <taxon>Halobacteria</taxon>
        <taxon>Halobacteriales</taxon>
        <taxon>Haloferacaceae</taxon>
        <taxon>Salinigranum</taxon>
    </lineage>
</organism>